<name>M3FRN5_9ACTN</name>
<dbReference type="EMBL" id="KB405078">
    <property type="protein sequence ID" value="EMF54824.1"/>
    <property type="molecule type" value="Genomic_DNA"/>
</dbReference>
<evidence type="ECO:0000313" key="3">
    <source>
        <dbReference type="Proteomes" id="UP000030760"/>
    </source>
</evidence>
<gene>
    <name evidence="2" type="ORF">SBD_4492</name>
</gene>
<feature type="region of interest" description="Disordered" evidence="1">
    <location>
        <begin position="1"/>
        <end position="26"/>
    </location>
</feature>
<dbReference type="AlphaFoldDB" id="M3FRN5"/>
<sequence length="49" mass="5470">MADVHTVPRGATRGFAQGDPRRIRPRTAPPAALISDFVASDHWRDGWTR</sequence>
<organism evidence="2 3">
    <name type="scientific">Streptomyces bottropensis ATCC 25435</name>
    <dbReference type="NCBI Taxonomy" id="1054862"/>
    <lineage>
        <taxon>Bacteria</taxon>
        <taxon>Bacillati</taxon>
        <taxon>Actinomycetota</taxon>
        <taxon>Actinomycetes</taxon>
        <taxon>Kitasatosporales</taxon>
        <taxon>Streptomycetaceae</taxon>
        <taxon>Streptomyces</taxon>
    </lineage>
</organism>
<protein>
    <submittedName>
        <fullName evidence="2">Uncharacterized protein</fullName>
    </submittedName>
</protein>
<evidence type="ECO:0000313" key="2">
    <source>
        <dbReference type="EMBL" id="EMF54824.1"/>
    </source>
</evidence>
<evidence type="ECO:0000256" key="1">
    <source>
        <dbReference type="SAM" id="MobiDB-lite"/>
    </source>
</evidence>
<proteinExistence type="predicted"/>
<accession>M3FRN5</accession>
<reference evidence="3" key="1">
    <citation type="journal article" date="2013" name="Genome Announc.">
        <title>Draft Genome Sequence of Streptomyces bottropensis ATCC 25435, a Bottromycin-Producing Actinomycete.</title>
        <authorList>
            <person name="Zhang H."/>
            <person name="Zhou W."/>
            <person name="Zhuang Y."/>
            <person name="Liang X."/>
            <person name="Liu T."/>
        </authorList>
    </citation>
    <scope>NUCLEOTIDE SEQUENCE [LARGE SCALE GENOMIC DNA]</scope>
    <source>
        <strain evidence="3">ATCC 25435</strain>
    </source>
</reference>
<dbReference type="Proteomes" id="UP000030760">
    <property type="component" value="Unassembled WGS sequence"/>
</dbReference>